<feature type="domain" description="DUS-like FMN-binding" evidence="19">
    <location>
        <begin position="44"/>
        <end position="303"/>
    </location>
</feature>
<dbReference type="EC" id="1.3.1.88" evidence="10"/>
<dbReference type="GO" id="GO:0050660">
    <property type="term" value="F:flavin adenine dinucleotide binding"/>
    <property type="evidence" value="ECO:0007669"/>
    <property type="project" value="InterPro"/>
</dbReference>
<evidence type="ECO:0000256" key="7">
    <source>
        <dbReference type="ARBA" id="ARBA00023002"/>
    </source>
</evidence>
<dbReference type="AlphaFoldDB" id="A0A6A6J5L5"/>
<dbReference type="PANTHER" id="PTHR11082:SF5">
    <property type="entry name" value="TRNA-DIHYDROURIDINE(16_17) SYNTHASE [NAD(P)(+)]-LIKE"/>
    <property type="match status" value="1"/>
</dbReference>
<evidence type="ECO:0000256" key="16">
    <source>
        <dbReference type="ARBA" id="ARBA00049447"/>
    </source>
</evidence>
<accession>A0A6A6J5L5</accession>
<evidence type="ECO:0000256" key="3">
    <source>
        <dbReference type="ARBA" id="ARBA00022643"/>
    </source>
</evidence>
<comment type="function">
    <text evidence="11">Catalyzes the synthesis of dihydrouridine, a modified base found in the D-loop of most tRNAs. Specifically modifies U47 in cytoplasmic tRNAs. Catalyzes the synthesis of dihydrouridine in some mRNAs, thereby affecting their translation.</text>
</comment>
<evidence type="ECO:0000256" key="2">
    <source>
        <dbReference type="ARBA" id="ARBA00022630"/>
    </source>
</evidence>
<dbReference type="InterPro" id="IPR013785">
    <property type="entry name" value="Aldolase_TIM"/>
</dbReference>
<comment type="similarity">
    <text evidence="9">Belongs to the Dus family. Dus1 subfamily.</text>
</comment>
<keyword evidence="21" id="KW-1185">Reference proteome</keyword>
<evidence type="ECO:0000256" key="4">
    <source>
        <dbReference type="ARBA" id="ARBA00022664"/>
    </source>
</evidence>
<sequence>MQGSGMDEGEGVPVGVSSTANPRKRVKLHGRAFYESIGSPKLVLAPMVEQSEFAWRLLTRSFLPASQQSNLLCYTPMFHSKLFYDAPKYRDSHFQPLKSGTLPCPADPSHTSHDTIPQSEWHLDGNPTCDRPLTVQFCSNSPDDFLNAAKLVAPYCDAVDLNLGCPQGIAKRGNYGSFLQEDWPLISSMIRRLHEELDVPVTAKMRVLETREKTLAYAKMILESGASILTVHGRRREQKGHNTGLADWSMIRYLRDNLPPETVLFANGNILQHDDIAKCLEETGADAVMSAEGNLHDPTIFAEPPAVGEEGAEYWRGRDGKGGFRVDAVMRRYMDIIWRYALGREPPVRRKLYVPGEVQEPASSETVKGKETVSEANLNTNGNPQPPPLEKRGEEEEEADQQGEADGQQPPRKKQKQSKADRKAAKITSPNLTAMQAHLFHLLRPLVGQHHDVRDALANCRVGDMEAFEKVLRMVEEVVEEALRAYGRGVNMGGEENIEANGGRTTEGQSNGTAETAVDTGIEVDPHTSSLAAVARCKRPWWICQPYVRPVPKEALEKGSMQLSKKEKRRLAEEEEKKTKAEAEAEAEAKTMGVQTDARVEVESEAMGSEVRGDGKGEREKKVVEEEIPKEGVVCG</sequence>
<comment type="catalytic activity">
    <reaction evidence="17">
        <text>5,6-dihydrouridine(17) in tRNA + NADP(+) = uridine(17) in tRNA + NADPH + H(+)</text>
        <dbReference type="Rhea" id="RHEA:53368"/>
        <dbReference type="Rhea" id="RHEA-COMP:13541"/>
        <dbReference type="Rhea" id="RHEA-COMP:13542"/>
        <dbReference type="ChEBI" id="CHEBI:15378"/>
        <dbReference type="ChEBI" id="CHEBI:57783"/>
        <dbReference type="ChEBI" id="CHEBI:58349"/>
        <dbReference type="ChEBI" id="CHEBI:65315"/>
        <dbReference type="ChEBI" id="CHEBI:74443"/>
        <dbReference type="EC" id="1.3.1.88"/>
    </reaction>
    <physiologicalReaction direction="right-to-left" evidence="17">
        <dbReference type="Rhea" id="RHEA:53370"/>
    </physiologicalReaction>
</comment>
<dbReference type="PROSITE" id="PS01136">
    <property type="entry name" value="UPF0034"/>
    <property type="match status" value="1"/>
</dbReference>
<evidence type="ECO:0000256" key="15">
    <source>
        <dbReference type="ARBA" id="ARBA00048934"/>
    </source>
</evidence>
<name>A0A6A6J5L5_WESOR</name>
<evidence type="ECO:0000313" key="21">
    <source>
        <dbReference type="Proteomes" id="UP000800097"/>
    </source>
</evidence>
<feature type="region of interest" description="Disordered" evidence="18">
    <location>
        <begin position="559"/>
        <end position="636"/>
    </location>
</feature>
<dbReference type="RefSeq" id="XP_033649419.1">
    <property type="nucleotide sequence ID" value="XM_033801796.1"/>
</dbReference>
<keyword evidence="2" id="KW-0285">Flavoprotein</keyword>
<comment type="cofactor">
    <cofactor evidence="1">
        <name>FMN</name>
        <dbReference type="ChEBI" id="CHEBI:58210"/>
    </cofactor>
</comment>
<reference evidence="20" key="1">
    <citation type="journal article" date="2020" name="Stud. Mycol.">
        <title>101 Dothideomycetes genomes: a test case for predicting lifestyles and emergence of pathogens.</title>
        <authorList>
            <person name="Haridas S."/>
            <person name="Albert R."/>
            <person name="Binder M."/>
            <person name="Bloem J."/>
            <person name="Labutti K."/>
            <person name="Salamov A."/>
            <person name="Andreopoulos B."/>
            <person name="Baker S."/>
            <person name="Barry K."/>
            <person name="Bills G."/>
            <person name="Bluhm B."/>
            <person name="Cannon C."/>
            <person name="Castanera R."/>
            <person name="Culley D."/>
            <person name="Daum C."/>
            <person name="Ezra D."/>
            <person name="Gonzalez J."/>
            <person name="Henrissat B."/>
            <person name="Kuo A."/>
            <person name="Liang C."/>
            <person name="Lipzen A."/>
            <person name="Lutzoni F."/>
            <person name="Magnuson J."/>
            <person name="Mondo S."/>
            <person name="Nolan M."/>
            <person name="Ohm R."/>
            <person name="Pangilinan J."/>
            <person name="Park H.-J."/>
            <person name="Ramirez L."/>
            <person name="Alfaro M."/>
            <person name="Sun H."/>
            <person name="Tritt A."/>
            <person name="Yoshinaga Y."/>
            <person name="Zwiers L.-H."/>
            <person name="Turgeon B."/>
            <person name="Goodwin S."/>
            <person name="Spatafora J."/>
            <person name="Crous P."/>
            <person name="Grigoriev I."/>
        </authorList>
    </citation>
    <scope>NUCLEOTIDE SEQUENCE</scope>
    <source>
        <strain evidence="20">CBS 379.55</strain>
    </source>
</reference>
<feature type="region of interest" description="Disordered" evidence="18">
    <location>
        <begin position="358"/>
        <end position="425"/>
    </location>
</feature>
<comment type="catalytic activity">
    <reaction evidence="13">
        <text>5,6-dihydrouridine(16) in tRNA + NADP(+) = uridine(16) in tRNA + NADPH + H(+)</text>
        <dbReference type="Rhea" id="RHEA:53376"/>
        <dbReference type="Rhea" id="RHEA-COMP:13543"/>
        <dbReference type="Rhea" id="RHEA-COMP:13544"/>
        <dbReference type="ChEBI" id="CHEBI:15378"/>
        <dbReference type="ChEBI" id="CHEBI:57783"/>
        <dbReference type="ChEBI" id="CHEBI:58349"/>
        <dbReference type="ChEBI" id="CHEBI:65315"/>
        <dbReference type="ChEBI" id="CHEBI:74443"/>
        <dbReference type="EC" id="1.3.1.88"/>
    </reaction>
    <physiologicalReaction direction="right-to-left" evidence="13">
        <dbReference type="Rhea" id="RHEA:53378"/>
    </physiologicalReaction>
</comment>
<dbReference type="InterPro" id="IPR018517">
    <property type="entry name" value="tRNA_hU_synthase_CS"/>
</dbReference>
<evidence type="ECO:0000256" key="5">
    <source>
        <dbReference type="ARBA" id="ARBA00022694"/>
    </source>
</evidence>
<evidence type="ECO:0000313" key="20">
    <source>
        <dbReference type="EMBL" id="KAF2271880.1"/>
    </source>
</evidence>
<dbReference type="Pfam" id="PF01207">
    <property type="entry name" value="Dus"/>
    <property type="match status" value="1"/>
</dbReference>
<evidence type="ECO:0000256" key="9">
    <source>
        <dbReference type="ARBA" id="ARBA00038313"/>
    </source>
</evidence>
<protein>
    <recommendedName>
        <fullName evidence="10">tRNA-dihydrouridine(16/17) synthase [NAD(P)(+)]</fullName>
        <ecNumber evidence="10">1.3.1.88</ecNumber>
    </recommendedName>
</protein>
<evidence type="ECO:0000256" key="11">
    <source>
        <dbReference type="ARBA" id="ARBA00045934"/>
    </source>
</evidence>
<evidence type="ECO:0000256" key="12">
    <source>
        <dbReference type="ARBA" id="ARBA00047287"/>
    </source>
</evidence>
<dbReference type="GeneID" id="54554971"/>
<comment type="catalytic activity">
    <reaction evidence="15">
        <text>5,6-dihydrouridine(16) in tRNA + NAD(+) = uridine(16) in tRNA + NADH + H(+)</text>
        <dbReference type="Rhea" id="RHEA:53380"/>
        <dbReference type="Rhea" id="RHEA-COMP:13543"/>
        <dbReference type="Rhea" id="RHEA-COMP:13544"/>
        <dbReference type="ChEBI" id="CHEBI:15378"/>
        <dbReference type="ChEBI" id="CHEBI:57540"/>
        <dbReference type="ChEBI" id="CHEBI:57945"/>
        <dbReference type="ChEBI" id="CHEBI:65315"/>
        <dbReference type="ChEBI" id="CHEBI:74443"/>
        <dbReference type="EC" id="1.3.1.88"/>
    </reaction>
    <physiologicalReaction direction="right-to-left" evidence="15">
        <dbReference type="Rhea" id="RHEA:53382"/>
    </physiologicalReaction>
</comment>
<keyword evidence="6" id="KW-0521">NADP</keyword>
<proteinExistence type="inferred from homology"/>
<keyword evidence="3" id="KW-0288">FMN</keyword>
<keyword evidence="4" id="KW-0507">mRNA processing</keyword>
<dbReference type="EMBL" id="ML986531">
    <property type="protein sequence ID" value="KAF2271880.1"/>
    <property type="molecule type" value="Genomic_DNA"/>
</dbReference>
<evidence type="ECO:0000256" key="13">
    <source>
        <dbReference type="ARBA" id="ARBA00047652"/>
    </source>
</evidence>
<feature type="compositionally biased region" description="Basic and acidic residues" evidence="18">
    <location>
        <begin position="570"/>
        <end position="589"/>
    </location>
</feature>
<comment type="catalytic activity">
    <reaction evidence="12">
        <text>5,6-dihydrouridine(17) in tRNA + NAD(+) = uridine(17) in tRNA + NADH + H(+)</text>
        <dbReference type="Rhea" id="RHEA:53372"/>
        <dbReference type="Rhea" id="RHEA-COMP:13541"/>
        <dbReference type="Rhea" id="RHEA-COMP:13542"/>
        <dbReference type="ChEBI" id="CHEBI:15378"/>
        <dbReference type="ChEBI" id="CHEBI:57540"/>
        <dbReference type="ChEBI" id="CHEBI:57945"/>
        <dbReference type="ChEBI" id="CHEBI:65315"/>
        <dbReference type="ChEBI" id="CHEBI:74443"/>
        <dbReference type="EC" id="1.3.1.88"/>
    </reaction>
    <physiologicalReaction direction="right-to-left" evidence="12">
        <dbReference type="Rhea" id="RHEA:53374"/>
    </physiologicalReaction>
</comment>
<dbReference type="GO" id="GO:0017150">
    <property type="term" value="F:tRNA dihydrouridine synthase activity"/>
    <property type="evidence" value="ECO:0007669"/>
    <property type="project" value="InterPro"/>
</dbReference>
<evidence type="ECO:0000256" key="1">
    <source>
        <dbReference type="ARBA" id="ARBA00001917"/>
    </source>
</evidence>
<dbReference type="PANTHER" id="PTHR11082">
    <property type="entry name" value="TRNA-DIHYDROURIDINE SYNTHASE"/>
    <property type="match status" value="1"/>
</dbReference>
<dbReference type="OrthoDB" id="272303at2759"/>
<comment type="catalytic activity">
    <reaction evidence="16">
        <text>a 5,6-dihydrouridine in mRNA + NADP(+) = a uridine in mRNA + NADPH + H(+)</text>
        <dbReference type="Rhea" id="RHEA:69855"/>
        <dbReference type="Rhea" id="RHEA-COMP:14658"/>
        <dbReference type="Rhea" id="RHEA-COMP:17789"/>
        <dbReference type="ChEBI" id="CHEBI:15378"/>
        <dbReference type="ChEBI" id="CHEBI:57783"/>
        <dbReference type="ChEBI" id="CHEBI:58349"/>
        <dbReference type="ChEBI" id="CHEBI:65315"/>
        <dbReference type="ChEBI" id="CHEBI:74443"/>
    </reaction>
    <physiologicalReaction direction="right-to-left" evidence="16">
        <dbReference type="Rhea" id="RHEA:69857"/>
    </physiologicalReaction>
</comment>
<keyword evidence="8" id="KW-0520">NAD</keyword>
<dbReference type="CDD" id="cd02801">
    <property type="entry name" value="DUS_like_FMN"/>
    <property type="match status" value="1"/>
</dbReference>
<evidence type="ECO:0000256" key="10">
    <source>
        <dbReference type="ARBA" id="ARBA00038890"/>
    </source>
</evidence>
<comment type="catalytic activity">
    <reaction evidence="14">
        <text>a 5,6-dihydrouridine in mRNA + NAD(+) = a uridine in mRNA + NADH + H(+)</text>
        <dbReference type="Rhea" id="RHEA:69851"/>
        <dbReference type="Rhea" id="RHEA-COMP:14658"/>
        <dbReference type="Rhea" id="RHEA-COMP:17789"/>
        <dbReference type="ChEBI" id="CHEBI:15378"/>
        <dbReference type="ChEBI" id="CHEBI:57540"/>
        <dbReference type="ChEBI" id="CHEBI:57945"/>
        <dbReference type="ChEBI" id="CHEBI:65315"/>
        <dbReference type="ChEBI" id="CHEBI:74443"/>
    </reaction>
    <physiologicalReaction direction="right-to-left" evidence="14">
        <dbReference type="Rhea" id="RHEA:69853"/>
    </physiologicalReaction>
</comment>
<dbReference type="Gene3D" id="3.20.20.70">
    <property type="entry name" value="Aldolase class I"/>
    <property type="match status" value="1"/>
</dbReference>
<dbReference type="InterPro" id="IPR035587">
    <property type="entry name" value="DUS-like_FMN-bd"/>
</dbReference>
<dbReference type="SUPFAM" id="SSF51395">
    <property type="entry name" value="FMN-linked oxidoreductases"/>
    <property type="match status" value="1"/>
</dbReference>
<keyword evidence="5" id="KW-0819">tRNA processing</keyword>
<evidence type="ECO:0000256" key="6">
    <source>
        <dbReference type="ARBA" id="ARBA00022857"/>
    </source>
</evidence>
<feature type="region of interest" description="Disordered" evidence="18">
    <location>
        <begin position="1"/>
        <end position="21"/>
    </location>
</feature>
<evidence type="ECO:0000256" key="8">
    <source>
        <dbReference type="ARBA" id="ARBA00023027"/>
    </source>
</evidence>
<evidence type="ECO:0000256" key="17">
    <source>
        <dbReference type="ARBA" id="ARBA00049467"/>
    </source>
</evidence>
<gene>
    <name evidence="20" type="ORF">EI97DRAFT_470870</name>
</gene>
<feature type="compositionally biased region" description="Basic and acidic residues" evidence="18">
    <location>
        <begin position="611"/>
        <end position="630"/>
    </location>
</feature>
<evidence type="ECO:0000259" key="19">
    <source>
        <dbReference type="Pfam" id="PF01207"/>
    </source>
</evidence>
<dbReference type="GO" id="GO:0006397">
    <property type="term" value="P:mRNA processing"/>
    <property type="evidence" value="ECO:0007669"/>
    <property type="project" value="UniProtKB-KW"/>
</dbReference>
<feature type="compositionally biased region" description="Polar residues" evidence="18">
    <location>
        <begin position="374"/>
        <end position="383"/>
    </location>
</feature>
<dbReference type="Proteomes" id="UP000800097">
    <property type="component" value="Unassembled WGS sequence"/>
</dbReference>
<evidence type="ECO:0000256" key="18">
    <source>
        <dbReference type="SAM" id="MobiDB-lite"/>
    </source>
</evidence>
<evidence type="ECO:0000256" key="14">
    <source>
        <dbReference type="ARBA" id="ARBA00048342"/>
    </source>
</evidence>
<keyword evidence="7" id="KW-0560">Oxidoreductase</keyword>
<organism evidence="20 21">
    <name type="scientific">Westerdykella ornata</name>
    <dbReference type="NCBI Taxonomy" id="318751"/>
    <lineage>
        <taxon>Eukaryota</taxon>
        <taxon>Fungi</taxon>
        <taxon>Dikarya</taxon>
        <taxon>Ascomycota</taxon>
        <taxon>Pezizomycotina</taxon>
        <taxon>Dothideomycetes</taxon>
        <taxon>Pleosporomycetidae</taxon>
        <taxon>Pleosporales</taxon>
        <taxon>Sporormiaceae</taxon>
        <taxon>Westerdykella</taxon>
    </lineage>
</organism>